<gene>
    <name evidence="2" type="ORF">SAMN02745108_01243</name>
</gene>
<dbReference type="EMBL" id="FUWU01000017">
    <property type="protein sequence ID" value="SJZ65335.1"/>
    <property type="molecule type" value="Genomic_DNA"/>
</dbReference>
<dbReference type="STRING" id="28122.SAMN02745108_01243"/>
<sequence>MHRVCLAVFLILASLSSAITVRTLDEQFSQSNQTVLRFRIENTSNHVEYVFNSNSELSFNSTGHRLAGSLVFQRDAKLNAPTNGSIAFHVGNDF</sequence>
<accession>A0A1T4MEM6</accession>
<evidence type="ECO:0000313" key="3">
    <source>
        <dbReference type="Proteomes" id="UP000190449"/>
    </source>
</evidence>
<protein>
    <submittedName>
        <fullName evidence="2">Uncharacterized protein</fullName>
    </submittedName>
</protein>
<dbReference type="AlphaFoldDB" id="A0A1T4MEM6"/>
<dbReference type="Proteomes" id="UP000190449">
    <property type="component" value="Unassembled WGS sequence"/>
</dbReference>
<evidence type="ECO:0000256" key="1">
    <source>
        <dbReference type="SAM" id="SignalP"/>
    </source>
</evidence>
<evidence type="ECO:0000313" key="2">
    <source>
        <dbReference type="EMBL" id="SJZ65335.1"/>
    </source>
</evidence>
<reference evidence="2 3" key="1">
    <citation type="submission" date="2017-02" db="EMBL/GenBank/DDBJ databases">
        <authorList>
            <person name="Peterson S.W."/>
        </authorList>
    </citation>
    <scope>NUCLEOTIDE SEQUENCE [LARGE SCALE GENOMIC DNA]</scope>
    <source>
        <strain evidence="2 3">ATCC 43854</strain>
    </source>
</reference>
<organism evidence="2 3">
    <name type="scientific">Fibrobacter intestinalis</name>
    <dbReference type="NCBI Taxonomy" id="28122"/>
    <lineage>
        <taxon>Bacteria</taxon>
        <taxon>Pseudomonadati</taxon>
        <taxon>Fibrobacterota</taxon>
        <taxon>Fibrobacteria</taxon>
        <taxon>Fibrobacterales</taxon>
        <taxon>Fibrobacteraceae</taxon>
        <taxon>Fibrobacter</taxon>
    </lineage>
</organism>
<name>A0A1T4MEM6_9BACT</name>
<proteinExistence type="predicted"/>
<feature type="signal peptide" evidence="1">
    <location>
        <begin position="1"/>
        <end position="18"/>
    </location>
</feature>
<keyword evidence="1" id="KW-0732">Signal</keyword>
<feature type="chain" id="PRO_5012188257" evidence="1">
    <location>
        <begin position="19"/>
        <end position="94"/>
    </location>
</feature>